<feature type="compositionally biased region" description="Low complexity" evidence="1">
    <location>
        <begin position="293"/>
        <end position="314"/>
    </location>
</feature>
<evidence type="ECO:0000256" key="2">
    <source>
        <dbReference type="SAM" id="Phobius"/>
    </source>
</evidence>
<gene>
    <name evidence="3" type="ORF">ASCRUDRAFT_83047</name>
</gene>
<keyword evidence="2" id="KW-0472">Membrane</keyword>
<accession>A0A1D2V8T5</accession>
<evidence type="ECO:0000313" key="4">
    <source>
        <dbReference type="Proteomes" id="UP000095038"/>
    </source>
</evidence>
<feature type="compositionally biased region" description="Polar residues" evidence="1">
    <location>
        <begin position="320"/>
        <end position="330"/>
    </location>
</feature>
<organism evidence="3 4">
    <name type="scientific">Ascoidea rubescens DSM 1968</name>
    <dbReference type="NCBI Taxonomy" id="1344418"/>
    <lineage>
        <taxon>Eukaryota</taxon>
        <taxon>Fungi</taxon>
        <taxon>Dikarya</taxon>
        <taxon>Ascomycota</taxon>
        <taxon>Saccharomycotina</taxon>
        <taxon>Saccharomycetes</taxon>
        <taxon>Ascoideaceae</taxon>
        <taxon>Ascoidea</taxon>
    </lineage>
</organism>
<keyword evidence="2" id="KW-0812">Transmembrane</keyword>
<keyword evidence="4" id="KW-1185">Reference proteome</keyword>
<sequence length="443" mass="50693">MIPLPYDPALLREHAYYDTKIKSLVLPPPLKGIDAKKFYSVTEKGLGYFNYIFANDDDDDQSTTNNNNNKNNININTNTKNKRSKHFIDDDQIIENTYNNPYYTKPDDKKTQNDQNVQNNNQLVDDNGNNNTFNINLNLFSTLILNFILFSLLLLSIYSLSKNLYLLFIKTNIKSINKKNHINKLKLKKNDDEIIDVIDNTDNIDNIANINNIENAENNLNQISKLTKKLIQSPLILSNNSNNLNNDTETFNFNKINDNINDTINTNINKRFFNSIDLMDAIEYGYNPNLNNDIDNSNNNNNNNNNNNINNINSFETPRHSYNSSLGSTDINNVPPLTPASISNSPILQSPSQFFNSSQNNFPFSISIPMLNSNIINHNNNASMNKLKKNIYNINNNQNTNIFHPRQQSSIDQFYLPFIPEDSVQNISNISGNQIRNNPILPI</sequence>
<feature type="region of interest" description="Disordered" evidence="1">
    <location>
        <begin position="99"/>
        <end position="127"/>
    </location>
</feature>
<evidence type="ECO:0000256" key="1">
    <source>
        <dbReference type="SAM" id="MobiDB-lite"/>
    </source>
</evidence>
<dbReference type="EMBL" id="KV454495">
    <property type="protein sequence ID" value="ODV58062.1"/>
    <property type="molecule type" value="Genomic_DNA"/>
</dbReference>
<keyword evidence="2" id="KW-1133">Transmembrane helix</keyword>
<proteinExistence type="predicted"/>
<dbReference type="OrthoDB" id="4067115at2759"/>
<feature type="transmembrane region" description="Helical" evidence="2">
    <location>
        <begin position="139"/>
        <end position="160"/>
    </location>
</feature>
<name>A0A1D2V8T5_9ASCO</name>
<dbReference type="Proteomes" id="UP000095038">
    <property type="component" value="Unassembled WGS sequence"/>
</dbReference>
<protein>
    <submittedName>
        <fullName evidence="3">Uncharacterized protein</fullName>
    </submittedName>
</protein>
<dbReference type="AlphaFoldDB" id="A0A1D2V8T5"/>
<dbReference type="InParanoid" id="A0A1D2V8T5"/>
<evidence type="ECO:0000313" key="3">
    <source>
        <dbReference type="EMBL" id="ODV58062.1"/>
    </source>
</evidence>
<dbReference type="GeneID" id="30968450"/>
<feature type="compositionally biased region" description="Low complexity" evidence="1">
    <location>
        <begin position="113"/>
        <end position="127"/>
    </location>
</feature>
<feature type="region of interest" description="Disordered" evidence="1">
    <location>
        <begin position="293"/>
        <end position="330"/>
    </location>
</feature>
<reference evidence="4" key="1">
    <citation type="submission" date="2016-05" db="EMBL/GenBank/DDBJ databases">
        <title>Comparative genomics of biotechnologically important yeasts.</title>
        <authorList>
            <consortium name="DOE Joint Genome Institute"/>
            <person name="Riley R."/>
            <person name="Haridas S."/>
            <person name="Wolfe K.H."/>
            <person name="Lopes M.R."/>
            <person name="Hittinger C.T."/>
            <person name="Goker M."/>
            <person name="Salamov A."/>
            <person name="Wisecaver J."/>
            <person name="Long T.M."/>
            <person name="Aerts A.L."/>
            <person name="Barry K."/>
            <person name="Choi C."/>
            <person name="Clum A."/>
            <person name="Coughlan A.Y."/>
            <person name="Deshpande S."/>
            <person name="Douglass A.P."/>
            <person name="Hanson S.J."/>
            <person name="Klenk H.-P."/>
            <person name="Labutti K."/>
            <person name="Lapidus A."/>
            <person name="Lindquist E."/>
            <person name="Lipzen A."/>
            <person name="Meier-Kolthoff J.P."/>
            <person name="Ohm R.A."/>
            <person name="Otillar R.P."/>
            <person name="Pangilinan J."/>
            <person name="Peng Y."/>
            <person name="Rokas A."/>
            <person name="Rosa C.A."/>
            <person name="Scheuner C."/>
            <person name="Sibirny A.A."/>
            <person name="Slot J.C."/>
            <person name="Stielow J.B."/>
            <person name="Sun H."/>
            <person name="Kurtzman C.P."/>
            <person name="Blackwell M."/>
            <person name="Grigoriev I.V."/>
            <person name="Jeffries T.W."/>
        </authorList>
    </citation>
    <scope>NUCLEOTIDE SEQUENCE [LARGE SCALE GENOMIC DNA]</scope>
    <source>
        <strain evidence="4">DSM 1968</strain>
    </source>
</reference>
<dbReference type="RefSeq" id="XP_020044369.1">
    <property type="nucleotide sequence ID" value="XM_020194814.1"/>
</dbReference>